<feature type="transmembrane region" description="Helical" evidence="6">
    <location>
        <begin position="122"/>
        <end position="143"/>
    </location>
</feature>
<keyword evidence="5 6" id="KW-0472">Membrane</keyword>
<comment type="caution">
    <text evidence="7">The sequence shown here is derived from an EMBL/GenBank/DDBJ whole genome shotgun (WGS) entry which is preliminary data.</text>
</comment>
<evidence type="ECO:0000313" key="8">
    <source>
        <dbReference type="Proteomes" id="UP001252243"/>
    </source>
</evidence>
<name>A0ABU1UEQ8_9MICC</name>
<feature type="transmembrane region" description="Helical" evidence="6">
    <location>
        <begin position="359"/>
        <end position="384"/>
    </location>
</feature>
<comment type="subcellular location">
    <subcellularLocation>
        <location evidence="1">Cell membrane</location>
        <topology evidence="1">Multi-pass membrane protein</topology>
    </subcellularLocation>
</comment>
<evidence type="ECO:0000256" key="3">
    <source>
        <dbReference type="ARBA" id="ARBA00022692"/>
    </source>
</evidence>
<dbReference type="PANTHER" id="PTHR42770:SF16">
    <property type="entry name" value="AMINO ACID PERMEASE"/>
    <property type="match status" value="1"/>
</dbReference>
<feature type="transmembrane region" description="Helical" evidence="6">
    <location>
        <begin position="219"/>
        <end position="238"/>
    </location>
</feature>
<keyword evidence="3 6" id="KW-0812">Transmembrane</keyword>
<gene>
    <name evidence="7" type="ORF">J2X01_002981</name>
</gene>
<feature type="transmembrane region" description="Helical" evidence="6">
    <location>
        <begin position="404"/>
        <end position="423"/>
    </location>
</feature>
<reference evidence="7 8" key="1">
    <citation type="submission" date="2023-07" db="EMBL/GenBank/DDBJ databases">
        <title>Sorghum-associated microbial communities from plants grown in Nebraska, USA.</title>
        <authorList>
            <person name="Schachtman D."/>
        </authorList>
    </citation>
    <scope>NUCLEOTIDE SEQUENCE [LARGE SCALE GENOMIC DNA]</scope>
    <source>
        <strain evidence="7 8">BE167</strain>
    </source>
</reference>
<feature type="transmembrane region" description="Helical" evidence="6">
    <location>
        <begin position="258"/>
        <end position="278"/>
    </location>
</feature>
<dbReference type="RefSeq" id="WP_310058843.1">
    <property type="nucleotide sequence ID" value="NZ_JAVDVQ010000013.1"/>
</dbReference>
<evidence type="ECO:0000256" key="1">
    <source>
        <dbReference type="ARBA" id="ARBA00004651"/>
    </source>
</evidence>
<sequence>METLCVITSTIPRRLKMSHESPQVPAVAQPPGLSRRTLGVPALVFMTIAASAPLTVVAGGYPANFAVTGVLGVPLSFLVLGACLTLFTVGYAAMSSRIRNAGAFYAYIAQGLGKRTGVGASFVALTAYNSIQIAVYGLFGFASATFINEKTGADVPWWATAGVAFLVVAWLGINKVDFSVRVVAVMVGLEFLAVIVFDVAAFAVQPEGVSATGLMPSDLFTAGVGAALAFSIASFMGFESAAIYSEESKDPKRSIARATYISVAIIAVFYAFSAWAMMTGTGPGQIVAASRELGPGLLFAFLGQNVGTLMADLAQMMFLTSLFAALLAFHNAVARYVFSLARENVVPQRLAYVNPRTHAPVAGSVAQSITALIVIVAFAVAGNASDLGPLFPVLTLFTWLSNSAAAGLVLLLVLVSLAVIGYFRRNDHELALWTTVIAPVLSALALGGVFVLILANFDVLIGSSGPSPLSWVLPAIAIVPGAAGLWWGHHLKIKSPAVYEYIGHGGEGTPGENEYDLQAPDCDEVRVN</sequence>
<accession>A0ABU1UEQ8</accession>
<feature type="transmembrane region" description="Helical" evidence="6">
    <location>
        <begin position="73"/>
        <end position="94"/>
    </location>
</feature>
<feature type="transmembrane region" description="Helical" evidence="6">
    <location>
        <begin position="430"/>
        <end position="457"/>
    </location>
</feature>
<feature type="transmembrane region" description="Helical" evidence="6">
    <location>
        <begin position="155"/>
        <end position="173"/>
    </location>
</feature>
<keyword evidence="4 6" id="KW-1133">Transmembrane helix</keyword>
<dbReference type="EMBL" id="JAVDVQ010000013">
    <property type="protein sequence ID" value="MDR7083686.1"/>
    <property type="molecule type" value="Genomic_DNA"/>
</dbReference>
<feature type="transmembrane region" description="Helical" evidence="6">
    <location>
        <begin position="469"/>
        <end position="487"/>
    </location>
</feature>
<feature type="transmembrane region" description="Helical" evidence="6">
    <location>
        <begin position="38"/>
        <end position="61"/>
    </location>
</feature>
<keyword evidence="2" id="KW-1003">Cell membrane</keyword>
<dbReference type="InterPro" id="IPR002293">
    <property type="entry name" value="AA/rel_permease1"/>
</dbReference>
<organism evidence="7 8">
    <name type="scientific">Arthrobacter ginsengisoli</name>
    <dbReference type="NCBI Taxonomy" id="1356565"/>
    <lineage>
        <taxon>Bacteria</taxon>
        <taxon>Bacillati</taxon>
        <taxon>Actinomycetota</taxon>
        <taxon>Actinomycetes</taxon>
        <taxon>Micrococcales</taxon>
        <taxon>Micrococcaceae</taxon>
        <taxon>Arthrobacter</taxon>
    </lineage>
</organism>
<dbReference type="InterPro" id="IPR050367">
    <property type="entry name" value="APC_superfamily"/>
</dbReference>
<evidence type="ECO:0000256" key="6">
    <source>
        <dbReference type="SAM" id="Phobius"/>
    </source>
</evidence>
<proteinExistence type="predicted"/>
<feature type="transmembrane region" description="Helical" evidence="6">
    <location>
        <begin position="316"/>
        <end position="338"/>
    </location>
</feature>
<feature type="transmembrane region" description="Helical" evidence="6">
    <location>
        <begin position="180"/>
        <end position="204"/>
    </location>
</feature>
<evidence type="ECO:0000256" key="5">
    <source>
        <dbReference type="ARBA" id="ARBA00023136"/>
    </source>
</evidence>
<evidence type="ECO:0000256" key="2">
    <source>
        <dbReference type="ARBA" id="ARBA00022475"/>
    </source>
</evidence>
<evidence type="ECO:0000256" key="4">
    <source>
        <dbReference type="ARBA" id="ARBA00022989"/>
    </source>
</evidence>
<evidence type="ECO:0000313" key="7">
    <source>
        <dbReference type="EMBL" id="MDR7083686.1"/>
    </source>
</evidence>
<protein>
    <submittedName>
        <fullName evidence="7">Amino acid transporter</fullName>
    </submittedName>
</protein>
<dbReference type="PIRSF" id="PIRSF006060">
    <property type="entry name" value="AA_transporter"/>
    <property type="match status" value="1"/>
</dbReference>
<dbReference type="Gene3D" id="1.20.1740.10">
    <property type="entry name" value="Amino acid/polyamine transporter I"/>
    <property type="match status" value="1"/>
</dbReference>
<dbReference type="Pfam" id="PF13520">
    <property type="entry name" value="AA_permease_2"/>
    <property type="match status" value="1"/>
</dbReference>
<dbReference type="PANTHER" id="PTHR42770">
    <property type="entry name" value="AMINO ACID TRANSPORTER-RELATED"/>
    <property type="match status" value="1"/>
</dbReference>
<dbReference type="Proteomes" id="UP001252243">
    <property type="component" value="Unassembled WGS sequence"/>
</dbReference>
<keyword evidence="8" id="KW-1185">Reference proteome</keyword>